<evidence type="ECO:0000256" key="1">
    <source>
        <dbReference type="ARBA" id="ARBA00004496"/>
    </source>
</evidence>
<proteinExistence type="inferred from homology"/>
<dbReference type="SUPFAM" id="SSF55874">
    <property type="entry name" value="ATPase domain of HSP90 chaperone/DNA topoisomerase II/histidine kinase"/>
    <property type="match status" value="1"/>
</dbReference>
<gene>
    <name evidence="10" type="primary">htpG</name>
    <name evidence="13" type="ORF">SAMN05421783_10157</name>
</gene>
<evidence type="ECO:0000256" key="3">
    <source>
        <dbReference type="ARBA" id="ARBA00022490"/>
    </source>
</evidence>
<evidence type="ECO:0000313" key="13">
    <source>
        <dbReference type="EMBL" id="SDW00943.1"/>
    </source>
</evidence>
<comment type="function">
    <text evidence="8 10">Molecular chaperone. Has ATPase activity.</text>
</comment>
<dbReference type="FunFam" id="3.30.230.80:FF:000002">
    <property type="entry name" value="Molecular chaperone HtpG"/>
    <property type="match status" value="1"/>
</dbReference>
<dbReference type="RefSeq" id="WP_093026983.1">
    <property type="nucleotide sequence ID" value="NZ_FNNZ01000001.1"/>
</dbReference>
<dbReference type="HAMAP" id="MF_00505">
    <property type="entry name" value="HSP90"/>
    <property type="match status" value="1"/>
</dbReference>
<dbReference type="AlphaFoldDB" id="A0A1H2Q1E5"/>
<dbReference type="InterPro" id="IPR001404">
    <property type="entry name" value="Hsp90_fam"/>
</dbReference>
<dbReference type="InterPro" id="IPR037196">
    <property type="entry name" value="HSP90_C"/>
</dbReference>
<feature type="binding site" evidence="11">
    <location>
        <position position="344"/>
    </location>
    <ligand>
        <name>ATP</name>
        <dbReference type="ChEBI" id="CHEBI:30616"/>
    </ligand>
</feature>
<feature type="binding site" evidence="11">
    <location>
        <begin position="125"/>
        <end position="130"/>
    </location>
    <ligand>
        <name>ATP</name>
        <dbReference type="ChEBI" id="CHEBI:30616"/>
    </ligand>
</feature>
<feature type="binding site" evidence="11">
    <location>
        <begin position="103"/>
        <end position="104"/>
    </location>
    <ligand>
        <name>ATP</name>
        <dbReference type="ChEBI" id="CHEBI:30616"/>
    </ligand>
</feature>
<keyword evidence="5 10" id="KW-0067">ATP-binding</keyword>
<dbReference type="GO" id="GO:0051082">
    <property type="term" value="F:unfolded protein binding"/>
    <property type="evidence" value="ECO:0007669"/>
    <property type="project" value="UniProtKB-UniRule"/>
</dbReference>
<dbReference type="Gene3D" id="3.30.230.80">
    <property type="match status" value="1"/>
</dbReference>
<dbReference type="Gene3D" id="3.30.565.10">
    <property type="entry name" value="Histidine kinase-like ATPase, C-terminal domain"/>
    <property type="match status" value="1"/>
</dbReference>
<evidence type="ECO:0000256" key="4">
    <source>
        <dbReference type="ARBA" id="ARBA00022741"/>
    </source>
</evidence>
<feature type="binding site" evidence="11">
    <location>
        <position position="41"/>
    </location>
    <ligand>
        <name>ATP</name>
        <dbReference type="ChEBI" id="CHEBI:30616"/>
    </ligand>
</feature>
<keyword evidence="4 10" id="KW-0547">Nucleotide-binding</keyword>
<comment type="similarity">
    <text evidence="2 10">Belongs to the heat shock protein 90 family.</text>
</comment>
<evidence type="ECO:0000256" key="6">
    <source>
        <dbReference type="ARBA" id="ARBA00023016"/>
    </source>
</evidence>
<dbReference type="GO" id="GO:0140662">
    <property type="term" value="F:ATP-dependent protein folding chaperone"/>
    <property type="evidence" value="ECO:0007669"/>
    <property type="project" value="InterPro"/>
</dbReference>
<name>A0A1H2Q1E5_THIRO</name>
<dbReference type="PIRSF" id="PIRSF002583">
    <property type="entry name" value="Hsp90"/>
    <property type="match status" value="1"/>
</dbReference>
<evidence type="ECO:0000256" key="8">
    <source>
        <dbReference type="ARBA" id="ARBA00058590"/>
    </source>
</evidence>
<comment type="caution">
    <text evidence="10">Lacks conserved residue(s) required for the propagation of feature annotation.</text>
</comment>
<comment type="subunit">
    <text evidence="10">Homodimer.</text>
</comment>
<dbReference type="Gene3D" id="3.40.50.11260">
    <property type="match status" value="1"/>
</dbReference>
<evidence type="ECO:0000313" key="14">
    <source>
        <dbReference type="Proteomes" id="UP000198816"/>
    </source>
</evidence>
<evidence type="ECO:0000256" key="11">
    <source>
        <dbReference type="PIRSR" id="PIRSR002583-1"/>
    </source>
</evidence>
<feature type="binding site" evidence="11">
    <location>
        <position position="177"/>
    </location>
    <ligand>
        <name>ATP</name>
        <dbReference type="ChEBI" id="CHEBI:30616"/>
    </ligand>
</feature>
<dbReference type="SUPFAM" id="SSF54211">
    <property type="entry name" value="Ribosomal protein S5 domain 2-like"/>
    <property type="match status" value="1"/>
</dbReference>
<dbReference type="PANTHER" id="PTHR11528">
    <property type="entry name" value="HEAT SHOCK PROTEIN 90 FAMILY MEMBER"/>
    <property type="match status" value="1"/>
</dbReference>
<keyword evidence="14" id="KW-1185">Reference proteome</keyword>
<feature type="region of interest" description="A; substrate-binding" evidence="10">
    <location>
        <begin position="1"/>
        <end position="344"/>
    </location>
</feature>
<dbReference type="OrthoDB" id="9802640at2"/>
<feature type="binding site" evidence="11">
    <location>
        <position position="37"/>
    </location>
    <ligand>
        <name>ATP</name>
        <dbReference type="ChEBI" id="CHEBI:30616"/>
    </ligand>
</feature>
<keyword evidence="7 10" id="KW-0143">Chaperone</keyword>
<dbReference type="Pfam" id="PF00183">
    <property type="entry name" value="HSP90"/>
    <property type="match status" value="1"/>
</dbReference>
<dbReference type="GO" id="GO:0016887">
    <property type="term" value="F:ATP hydrolysis activity"/>
    <property type="evidence" value="ECO:0007669"/>
    <property type="project" value="InterPro"/>
</dbReference>
<dbReference type="Pfam" id="PF13589">
    <property type="entry name" value="HATPase_c_3"/>
    <property type="match status" value="1"/>
</dbReference>
<dbReference type="SUPFAM" id="SSF110942">
    <property type="entry name" value="HSP90 C-terminal domain"/>
    <property type="match status" value="1"/>
</dbReference>
<feature type="domain" description="Histidine kinase/HSP90-like ATPase" evidence="12">
    <location>
        <begin position="30"/>
        <end position="187"/>
    </location>
</feature>
<feature type="region of interest" description="C" evidence="10">
    <location>
        <begin position="562"/>
        <end position="639"/>
    </location>
</feature>
<dbReference type="EMBL" id="FNNZ01000001">
    <property type="protein sequence ID" value="SDW00943.1"/>
    <property type="molecule type" value="Genomic_DNA"/>
</dbReference>
<dbReference type="InterPro" id="IPR020575">
    <property type="entry name" value="Hsp90_N"/>
</dbReference>
<keyword evidence="3 10" id="KW-0963">Cytoplasm</keyword>
<reference evidence="14" key="1">
    <citation type="submission" date="2016-10" db="EMBL/GenBank/DDBJ databases">
        <authorList>
            <person name="Varghese N."/>
            <person name="Submissions S."/>
        </authorList>
    </citation>
    <scope>NUCLEOTIDE SEQUENCE [LARGE SCALE GENOMIC DNA]</scope>
    <source>
        <strain evidence="14">DSM 217</strain>
    </source>
</reference>
<dbReference type="Proteomes" id="UP000198816">
    <property type="component" value="Unassembled WGS sequence"/>
</dbReference>
<sequence>MTVEAHKETLEFKAEVSQVLDLVIRSLYSNKEIFLRELVSNASDAAEKLRFEALSDDGLYEGESDLRIRVEVDKDAGTLTVSDNGIGLSRQEVIDTIGSIASSGTRRFVEALSGDQAKDSKLIGQFGVGFYSAFIVADKVTLISRRAGLGAEHGVRWESDGRGSFTLETLEKPGRGTDVILHLRDDEKEFLDAWRLRSIIGKFSDHLALPVEMRKELYGEEAEKAKDQPPQYEQVNRGTALWMRNKSEITEEEYHDFYKHVSHDFDVPLAYAHNRVEGTNEYTTLLFVPKRAPWDLWERDAKHGVKLYVRRVFIMDEADKLMPHYLRFVKGVVDSDDMPLNVSREILQHNRKIDTIRQANTKRILGLLDTLAKDEPEKYGEFWDEFGRVLKEGPAEDFANKERIAGLLRFASTQGESDAQRESLDGYLDRMKDGQEKIYYITADSAAAARHSPHLEVFRKKGIEVLLLSDRVDEWLVSHLTEYKGKTLHSVAKGDLDLGGLADAEEKEAKEKAVAEHGGLLDRLKSTLGERVESVRPSTRLVDSPACLVVGEHDMSANLARVLKAVGQSAPESKPILEVNLGHPLVKRLESETQDDRFADLALILLDQAQLAEGGQLDDPAAFVARLNKLMLGMMIAGR</sequence>
<dbReference type="PROSITE" id="PS00298">
    <property type="entry name" value="HSP90"/>
    <property type="match status" value="1"/>
</dbReference>
<keyword evidence="6 10" id="KW-0346">Stress response</keyword>
<accession>A0A1H2Q1E5</accession>
<dbReference type="Gene3D" id="1.20.120.790">
    <property type="entry name" value="Heat shock protein 90, C-terminal domain"/>
    <property type="match status" value="1"/>
</dbReference>
<dbReference type="InterPro" id="IPR020568">
    <property type="entry name" value="Ribosomal_Su5_D2-typ_SF"/>
</dbReference>
<dbReference type="NCBIfam" id="NF003555">
    <property type="entry name" value="PRK05218.1"/>
    <property type="match status" value="1"/>
</dbReference>
<evidence type="ECO:0000259" key="12">
    <source>
        <dbReference type="SMART" id="SM00387"/>
    </source>
</evidence>
<evidence type="ECO:0000256" key="2">
    <source>
        <dbReference type="ARBA" id="ARBA00008239"/>
    </source>
</evidence>
<evidence type="ECO:0000256" key="10">
    <source>
        <dbReference type="HAMAP-Rule" id="MF_00505"/>
    </source>
</evidence>
<organism evidence="13 14">
    <name type="scientific">Thiocapsa roseopersicina</name>
    <dbReference type="NCBI Taxonomy" id="1058"/>
    <lineage>
        <taxon>Bacteria</taxon>
        <taxon>Pseudomonadati</taxon>
        <taxon>Pseudomonadota</taxon>
        <taxon>Gammaproteobacteria</taxon>
        <taxon>Chromatiales</taxon>
        <taxon>Chromatiaceae</taxon>
        <taxon>Thiocapsa</taxon>
    </lineage>
</organism>
<comment type="subcellular location">
    <subcellularLocation>
        <location evidence="1 10">Cytoplasm</location>
    </subcellularLocation>
</comment>
<dbReference type="FunFam" id="3.30.565.10:FF:000009">
    <property type="entry name" value="Molecular chaperone HtpG"/>
    <property type="match status" value="1"/>
</dbReference>
<dbReference type="SMART" id="SM00387">
    <property type="entry name" value="HATPase_c"/>
    <property type="match status" value="1"/>
</dbReference>
<evidence type="ECO:0000256" key="9">
    <source>
        <dbReference type="ARBA" id="ARBA00070675"/>
    </source>
</evidence>
<dbReference type="CDD" id="cd16927">
    <property type="entry name" value="HATPase_Hsp90-like"/>
    <property type="match status" value="1"/>
</dbReference>
<evidence type="ECO:0000256" key="5">
    <source>
        <dbReference type="ARBA" id="ARBA00022840"/>
    </source>
</evidence>
<dbReference type="InterPro" id="IPR003594">
    <property type="entry name" value="HATPase_dom"/>
</dbReference>
<dbReference type="InterPro" id="IPR019805">
    <property type="entry name" value="Heat_shock_protein_90_CS"/>
</dbReference>
<dbReference type="GO" id="GO:0005524">
    <property type="term" value="F:ATP binding"/>
    <property type="evidence" value="ECO:0007669"/>
    <property type="project" value="UniProtKB-UniRule"/>
</dbReference>
<evidence type="ECO:0000256" key="7">
    <source>
        <dbReference type="ARBA" id="ARBA00023186"/>
    </source>
</evidence>
<dbReference type="GO" id="GO:0005737">
    <property type="term" value="C:cytoplasm"/>
    <property type="evidence" value="ECO:0007669"/>
    <property type="project" value="UniProtKB-SubCell"/>
</dbReference>
<dbReference type="PRINTS" id="PR00775">
    <property type="entry name" value="HEATSHOCK90"/>
</dbReference>
<protein>
    <recommendedName>
        <fullName evidence="9 10">Chaperone protein HtpG</fullName>
    </recommendedName>
    <alternativeName>
        <fullName evidence="10">Heat shock protein HtpG</fullName>
    </alternativeName>
    <alternativeName>
        <fullName evidence="10">High temperature protein G</fullName>
    </alternativeName>
</protein>
<dbReference type="InterPro" id="IPR036890">
    <property type="entry name" value="HATPase_C_sf"/>
</dbReference>
<feature type="binding site" evidence="11">
    <location>
        <position position="83"/>
    </location>
    <ligand>
        <name>ATP</name>
        <dbReference type="ChEBI" id="CHEBI:30616"/>
    </ligand>
</feature>
<dbReference type="STRING" id="1058.SAMN05421783_10157"/>